<dbReference type="NCBIfam" id="TIGR02530">
    <property type="entry name" value="flg_new"/>
    <property type="match status" value="1"/>
</dbReference>
<dbReference type="OrthoDB" id="165650at2"/>
<keyword evidence="1" id="KW-0282">Flagellum</keyword>
<sequence length="129" mass="14557">MSYRVVNGKICPVEPIENYNSKVNTNKTTQKQNFADILNEKIKNNDTFVFSSHAAERLKSRNISFNENDMKTINEGINKAQEKGCKESVIFYKDTALVTSIKNRTVITVMDKNSSKGNVFTNVDSVVTL</sequence>
<dbReference type="eggNOG" id="ENOG5032Y5R">
    <property type="taxonomic scope" value="Bacteria"/>
</dbReference>
<gene>
    <name evidence="1" type="ORF">Clopa_2930</name>
</gene>
<protein>
    <submittedName>
        <fullName evidence="1">Flagellar operon protein</fullName>
    </submittedName>
</protein>
<dbReference type="EMBL" id="CP003261">
    <property type="protein sequence ID" value="AGK97768.1"/>
    <property type="molecule type" value="Genomic_DNA"/>
</dbReference>
<organism evidence="1 2">
    <name type="scientific">Clostridium pasteurianum BC1</name>
    <dbReference type="NCBI Taxonomy" id="86416"/>
    <lineage>
        <taxon>Bacteria</taxon>
        <taxon>Bacillati</taxon>
        <taxon>Bacillota</taxon>
        <taxon>Clostridia</taxon>
        <taxon>Eubacteriales</taxon>
        <taxon>Clostridiaceae</taxon>
        <taxon>Clostridium</taxon>
    </lineage>
</organism>
<proteinExistence type="predicted"/>
<reference evidence="1 2" key="1">
    <citation type="submission" date="2012-01" db="EMBL/GenBank/DDBJ databases">
        <title>Complete sequence of chromosome of Clostridium pasteurianum BC1.</title>
        <authorList>
            <consortium name="US DOE Joint Genome Institute"/>
            <person name="Lucas S."/>
            <person name="Han J."/>
            <person name="Lapidus A."/>
            <person name="Cheng J.-F."/>
            <person name="Goodwin L."/>
            <person name="Pitluck S."/>
            <person name="Peters L."/>
            <person name="Mikhailova N."/>
            <person name="Teshima H."/>
            <person name="Detter J.C."/>
            <person name="Han C."/>
            <person name="Tapia R."/>
            <person name="Land M."/>
            <person name="Hauser L."/>
            <person name="Kyrpides N."/>
            <person name="Ivanova N."/>
            <person name="Pagani I."/>
            <person name="Dunn J."/>
            <person name="Taghavi S."/>
            <person name="Francis A."/>
            <person name="van der Lelie D."/>
            <person name="Woyke T."/>
        </authorList>
    </citation>
    <scope>NUCLEOTIDE SEQUENCE [LARGE SCALE GENOMIC DNA]</scope>
    <source>
        <strain evidence="1 2">BC1</strain>
    </source>
</reference>
<keyword evidence="2" id="KW-1185">Reference proteome</keyword>
<evidence type="ECO:0000313" key="1">
    <source>
        <dbReference type="EMBL" id="AGK97768.1"/>
    </source>
</evidence>
<accession>R4K5C1</accession>
<dbReference type="HOGENOM" id="CLU_145226_3_0_9"/>
<dbReference type="KEGG" id="cpas:Clopa_2930"/>
<dbReference type="STRING" id="86416.Clopa_2930"/>
<keyword evidence="1" id="KW-0966">Cell projection</keyword>
<dbReference type="Pfam" id="PF12611">
    <property type="entry name" value="Flagellar_put"/>
    <property type="match status" value="1"/>
</dbReference>
<dbReference type="InterPro" id="IPR013367">
    <property type="entry name" value="Flagellar_put"/>
</dbReference>
<dbReference type="AlphaFoldDB" id="R4K5C1"/>
<keyword evidence="1" id="KW-0969">Cilium</keyword>
<dbReference type="Proteomes" id="UP000013523">
    <property type="component" value="Chromosome"/>
</dbReference>
<dbReference type="PATRIC" id="fig|86416.3.peg.2916"/>
<evidence type="ECO:0000313" key="2">
    <source>
        <dbReference type="Proteomes" id="UP000013523"/>
    </source>
</evidence>
<name>R4K5C1_CLOPA</name>
<dbReference type="RefSeq" id="WP_015616062.1">
    <property type="nucleotide sequence ID" value="NC_021182.1"/>
</dbReference>